<dbReference type="GO" id="GO:0032259">
    <property type="term" value="P:methylation"/>
    <property type="evidence" value="ECO:0007669"/>
    <property type="project" value="UniProtKB-KW"/>
</dbReference>
<dbReference type="PANTHER" id="PTHR45875:SF1">
    <property type="entry name" value="METHYLTRANSFERASE N6AMT1"/>
    <property type="match status" value="1"/>
</dbReference>
<dbReference type="OrthoDB" id="406152at2759"/>
<dbReference type="Proteomes" id="UP000242180">
    <property type="component" value="Unassembled WGS sequence"/>
</dbReference>
<keyword evidence="4 8" id="KW-0808">Transferase</keyword>
<dbReference type="GO" id="GO:0008276">
    <property type="term" value="F:protein methyltransferase activity"/>
    <property type="evidence" value="ECO:0007669"/>
    <property type="project" value="EnsemblFungi"/>
</dbReference>
<dbReference type="EMBL" id="MCGN01000002">
    <property type="protein sequence ID" value="ORZ01612.1"/>
    <property type="molecule type" value="Genomic_DNA"/>
</dbReference>
<evidence type="ECO:0000256" key="1">
    <source>
        <dbReference type="ARBA" id="ARBA00004123"/>
    </source>
</evidence>
<dbReference type="AlphaFoldDB" id="A0A1X2HQP3"/>
<keyword evidence="6" id="KW-0539">Nucleus</keyword>
<sequence>MIPTPDLSHLTSQDFDRIYEPAEDTFLLLDALEEDEAWLQAKKPRLCLEIGSGSGCVTTLLAKIVGQANAVFLTTDINEHACGATRQTGLRNGVKTIESVRTSLVEGLLPRLHHAVDVLCFNPPYAVTPPEEVGSLGIEAAWAGGIDGRQVIDAMLPFVTELLSPSGVFYLLLINENRPAQVADIMRDQYSLQADIIMERRAGREKQYILKIQR</sequence>
<accession>A0A1X2HQP3</accession>
<dbReference type="FunFam" id="3.40.50.150:FF:000077">
    <property type="entry name" value="HemK methyltransferase family member 2"/>
    <property type="match status" value="1"/>
</dbReference>
<dbReference type="InParanoid" id="A0A1X2HQP3"/>
<dbReference type="Gene3D" id="3.40.50.150">
    <property type="entry name" value="Vaccinia Virus protein VP39"/>
    <property type="match status" value="1"/>
</dbReference>
<dbReference type="InterPro" id="IPR007848">
    <property type="entry name" value="Small_mtfrase_dom"/>
</dbReference>
<evidence type="ECO:0000256" key="5">
    <source>
        <dbReference type="ARBA" id="ARBA00022691"/>
    </source>
</evidence>
<evidence type="ECO:0000256" key="6">
    <source>
        <dbReference type="ARBA" id="ARBA00023242"/>
    </source>
</evidence>
<keyword evidence="3 8" id="KW-0489">Methyltransferase</keyword>
<dbReference type="OMA" id="EWDDWME"/>
<dbReference type="FunCoup" id="A0A1X2HQP3">
    <property type="interactions" value="166"/>
</dbReference>
<evidence type="ECO:0000313" key="9">
    <source>
        <dbReference type="Proteomes" id="UP000242180"/>
    </source>
</evidence>
<dbReference type="CDD" id="cd02440">
    <property type="entry name" value="AdoMet_MTases"/>
    <property type="match status" value="1"/>
</dbReference>
<proteinExistence type="inferred from homology"/>
<dbReference type="GO" id="GO:0006417">
    <property type="term" value="P:regulation of translation"/>
    <property type="evidence" value="ECO:0007669"/>
    <property type="project" value="EnsemblFungi"/>
</dbReference>
<dbReference type="InterPro" id="IPR052190">
    <property type="entry name" value="Euk-Arch_PrmC-MTase"/>
</dbReference>
<evidence type="ECO:0000256" key="3">
    <source>
        <dbReference type="ARBA" id="ARBA00022603"/>
    </source>
</evidence>
<dbReference type="PANTHER" id="PTHR45875">
    <property type="entry name" value="METHYLTRANSFERASE N6AMT1"/>
    <property type="match status" value="1"/>
</dbReference>
<comment type="subcellular location">
    <subcellularLocation>
        <location evidence="1">Nucleus</location>
    </subcellularLocation>
</comment>
<keyword evidence="5" id="KW-0949">S-adenosyl-L-methionine</keyword>
<gene>
    <name evidence="8" type="ORF">BCR43DRAFT_529998</name>
</gene>
<comment type="similarity">
    <text evidence="2">Belongs to the eukaryotic/archaeal PrmC-related family.</text>
</comment>
<dbReference type="SUPFAM" id="SSF53335">
    <property type="entry name" value="S-adenosyl-L-methionine-dependent methyltransferases"/>
    <property type="match status" value="1"/>
</dbReference>
<dbReference type="GO" id="GO:0015934">
    <property type="term" value="C:large ribosomal subunit"/>
    <property type="evidence" value="ECO:0007669"/>
    <property type="project" value="EnsemblFungi"/>
</dbReference>
<evidence type="ECO:0000256" key="2">
    <source>
        <dbReference type="ARBA" id="ARBA00006149"/>
    </source>
</evidence>
<dbReference type="Pfam" id="PF05175">
    <property type="entry name" value="MTS"/>
    <property type="match status" value="1"/>
</dbReference>
<protein>
    <submittedName>
        <fullName evidence="8">S-adenosyl-L-methionine-dependent methyltransferase</fullName>
    </submittedName>
</protein>
<dbReference type="GO" id="GO:0035657">
    <property type="term" value="C:eRF1 methyltransferase complex"/>
    <property type="evidence" value="ECO:0007669"/>
    <property type="project" value="EnsemblFungi"/>
</dbReference>
<name>A0A1X2HQP3_SYNRA</name>
<dbReference type="STRING" id="13706.A0A1X2HQP3"/>
<keyword evidence="9" id="KW-1185">Reference proteome</keyword>
<organism evidence="8 9">
    <name type="scientific">Syncephalastrum racemosum</name>
    <name type="common">Filamentous fungus</name>
    <dbReference type="NCBI Taxonomy" id="13706"/>
    <lineage>
        <taxon>Eukaryota</taxon>
        <taxon>Fungi</taxon>
        <taxon>Fungi incertae sedis</taxon>
        <taxon>Mucoromycota</taxon>
        <taxon>Mucoromycotina</taxon>
        <taxon>Mucoromycetes</taxon>
        <taxon>Mucorales</taxon>
        <taxon>Syncephalastraceae</taxon>
        <taxon>Syncephalastrum</taxon>
    </lineage>
</organism>
<dbReference type="GO" id="GO:0005634">
    <property type="term" value="C:nucleus"/>
    <property type="evidence" value="ECO:0007669"/>
    <property type="project" value="UniProtKB-SubCell"/>
</dbReference>
<reference evidence="8 9" key="1">
    <citation type="submission" date="2016-07" db="EMBL/GenBank/DDBJ databases">
        <title>Pervasive Adenine N6-methylation of Active Genes in Fungi.</title>
        <authorList>
            <consortium name="DOE Joint Genome Institute"/>
            <person name="Mondo S.J."/>
            <person name="Dannebaum R.O."/>
            <person name="Kuo R.C."/>
            <person name="Labutti K."/>
            <person name="Haridas S."/>
            <person name="Kuo A."/>
            <person name="Salamov A."/>
            <person name="Ahrendt S.R."/>
            <person name="Lipzen A."/>
            <person name="Sullivan W."/>
            <person name="Andreopoulos W.B."/>
            <person name="Clum A."/>
            <person name="Lindquist E."/>
            <person name="Daum C."/>
            <person name="Ramamoorthy G.K."/>
            <person name="Gryganskyi A."/>
            <person name="Culley D."/>
            <person name="Magnuson J.K."/>
            <person name="James T.Y."/>
            <person name="O'Malley M.A."/>
            <person name="Stajich J.E."/>
            <person name="Spatafora J.W."/>
            <person name="Visel A."/>
            <person name="Grigoriev I.V."/>
        </authorList>
    </citation>
    <scope>NUCLEOTIDE SEQUENCE [LARGE SCALE GENOMIC DNA]</scope>
    <source>
        <strain evidence="8 9">NRRL 2496</strain>
    </source>
</reference>
<dbReference type="InterPro" id="IPR029063">
    <property type="entry name" value="SAM-dependent_MTases_sf"/>
</dbReference>
<dbReference type="GO" id="GO:0042273">
    <property type="term" value="P:ribosomal large subunit biogenesis"/>
    <property type="evidence" value="ECO:0007669"/>
    <property type="project" value="EnsemblFungi"/>
</dbReference>
<evidence type="ECO:0000313" key="8">
    <source>
        <dbReference type="EMBL" id="ORZ01612.1"/>
    </source>
</evidence>
<dbReference type="GO" id="GO:0008757">
    <property type="term" value="F:S-adenosylmethionine-dependent methyltransferase activity"/>
    <property type="evidence" value="ECO:0007669"/>
    <property type="project" value="EnsemblFungi"/>
</dbReference>
<evidence type="ECO:0000259" key="7">
    <source>
        <dbReference type="Pfam" id="PF05175"/>
    </source>
</evidence>
<comment type="caution">
    <text evidence="8">The sequence shown here is derived from an EMBL/GenBank/DDBJ whole genome shotgun (WGS) entry which is preliminary data.</text>
</comment>
<evidence type="ECO:0000256" key="4">
    <source>
        <dbReference type="ARBA" id="ARBA00022679"/>
    </source>
</evidence>
<feature type="domain" description="Methyltransferase small" evidence="7">
    <location>
        <begin position="27"/>
        <end position="126"/>
    </location>
</feature>